<name>A0A1U9V3W3_CUPNE</name>
<dbReference type="KEGG" id="cuh:BJN34_36240"/>
<dbReference type="OrthoDB" id="8966446at2"/>
<accession>A0A1U9V3W3</accession>
<dbReference type="EMBL" id="CP017759">
    <property type="protein sequence ID" value="AQV99327.1"/>
    <property type="molecule type" value="Genomic_DNA"/>
</dbReference>
<reference evidence="2" key="1">
    <citation type="submission" date="2017-02" db="EMBL/GenBank/DDBJ databases">
        <title>Complete genome sequence of Cupriavidus necator strain NH9, a 3-chlorobenzoate degrader.</title>
        <authorList>
            <person name="Moriuchi R."/>
            <person name="Dohra H."/>
            <person name="Ogawa N."/>
        </authorList>
    </citation>
    <scope>NUCLEOTIDE SEQUENCE [LARGE SCALE GENOMIC DNA]</scope>
    <source>
        <strain evidence="2">NH9</strain>
        <plasmid evidence="2">penh92</plasmid>
    </source>
</reference>
<protein>
    <submittedName>
        <fullName evidence="1">Uncharacterized protein</fullName>
    </submittedName>
</protein>
<organism evidence="1 2">
    <name type="scientific">Cupriavidus necator</name>
    <name type="common">Alcaligenes eutrophus</name>
    <name type="synonym">Ralstonia eutropha</name>
    <dbReference type="NCBI Taxonomy" id="106590"/>
    <lineage>
        <taxon>Bacteria</taxon>
        <taxon>Pseudomonadati</taxon>
        <taxon>Pseudomonadota</taxon>
        <taxon>Betaproteobacteria</taxon>
        <taxon>Burkholderiales</taxon>
        <taxon>Burkholderiaceae</taxon>
        <taxon>Cupriavidus</taxon>
    </lineage>
</organism>
<evidence type="ECO:0000313" key="1">
    <source>
        <dbReference type="EMBL" id="AQV99327.1"/>
    </source>
</evidence>
<sequence length="85" mass="9306">MATGRTGKHPPPDTRALYPATALYARVDSVEMTAMVVYGNWSPDAEIASRLECPILALNPQDYHFFVVPPEATIHGQSLVRAVPK</sequence>
<dbReference type="Proteomes" id="UP000189627">
    <property type="component" value="Plasmid pENH92"/>
</dbReference>
<proteinExistence type="predicted"/>
<dbReference type="RefSeq" id="WP_078201733.1">
    <property type="nucleotide sequence ID" value="NZ_CP017759.1"/>
</dbReference>
<keyword evidence="1" id="KW-0614">Plasmid</keyword>
<evidence type="ECO:0000313" key="2">
    <source>
        <dbReference type="Proteomes" id="UP000189627"/>
    </source>
</evidence>
<dbReference type="AlphaFoldDB" id="A0A1U9V3W3"/>
<geneLocation type="plasmid" evidence="2">
    <name>penh92</name>
</geneLocation>
<gene>
    <name evidence="1" type="ORF">BJN34_36240</name>
</gene>